<dbReference type="AlphaFoldDB" id="A0A8J3ITR0"/>
<accession>A0A8J3ITR0</accession>
<comment type="caution">
    <text evidence="2">The sequence shown here is derived from an EMBL/GenBank/DDBJ whole genome shotgun (WGS) entry which is preliminary data.</text>
</comment>
<reference evidence="2" key="1">
    <citation type="submission" date="2020-10" db="EMBL/GenBank/DDBJ databases">
        <title>Taxonomic study of unclassified bacteria belonging to the class Ktedonobacteria.</title>
        <authorList>
            <person name="Yabe S."/>
            <person name="Wang C.M."/>
            <person name="Zheng Y."/>
            <person name="Sakai Y."/>
            <person name="Cavaletti L."/>
            <person name="Monciardini P."/>
            <person name="Donadio S."/>
        </authorList>
    </citation>
    <scope>NUCLEOTIDE SEQUENCE</scope>
    <source>
        <strain evidence="2">ID150040</strain>
    </source>
</reference>
<feature type="coiled-coil region" evidence="1">
    <location>
        <begin position="4"/>
        <end position="31"/>
    </location>
</feature>
<dbReference type="RefSeq" id="WP_220211208.1">
    <property type="nucleotide sequence ID" value="NZ_BNJK01000003.1"/>
</dbReference>
<name>A0A8J3ITR0_9CHLR</name>
<gene>
    <name evidence="2" type="ORF">KSF_106640</name>
</gene>
<sequence length="114" mass="13301">MTTKAQLEQRLKESNQALEAARSALKQTQQILHCTHLAVKVMRDDLDHMPFTLSHEAGSEQAERYERGLQLTKERLETLWNAIERGEEVSLIESLWRETPTEHELFSSYVEQIH</sequence>
<keyword evidence="3" id="KW-1185">Reference proteome</keyword>
<evidence type="ECO:0000256" key="1">
    <source>
        <dbReference type="SAM" id="Coils"/>
    </source>
</evidence>
<proteinExistence type="predicted"/>
<dbReference type="EMBL" id="BNJK01000003">
    <property type="protein sequence ID" value="GHP00617.1"/>
    <property type="molecule type" value="Genomic_DNA"/>
</dbReference>
<evidence type="ECO:0000313" key="3">
    <source>
        <dbReference type="Proteomes" id="UP000597444"/>
    </source>
</evidence>
<dbReference type="Proteomes" id="UP000597444">
    <property type="component" value="Unassembled WGS sequence"/>
</dbReference>
<evidence type="ECO:0000313" key="2">
    <source>
        <dbReference type="EMBL" id="GHP00617.1"/>
    </source>
</evidence>
<keyword evidence="1" id="KW-0175">Coiled coil</keyword>
<organism evidence="2 3">
    <name type="scientific">Reticulibacter mediterranei</name>
    <dbReference type="NCBI Taxonomy" id="2778369"/>
    <lineage>
        <taxon>Bacteria</taxon>
        <taxon>Bacillati</taxon>
        <taxon>Chloroflexota</taxon>
        <taxon>Ktedonobacteria</taxon>
        <taxon>Ktedonobacterales</taxon>
        <taxon>Reticulibacteraceae</taxon>
        <taxon>Reticulibacter</taxon>
    </lineage>
</organism>
<protein>
    <submittedName>
        <fullName evidence="2">Uncharacterized protein</fullName>
    </submittedName>
</protein>